<reference evidence="2 3" key="1">
    <citation type="submission" date="2020-10" db="EMBL/GenBank/DDBJ databases">
        <title>Phylogeny of dyella-like bacteria.</title>
        <authorList>
            <person name="Fu J."/>
        </authorList>
    </citation>
    <scope>NUCLEOTIDE SEQUENCE [LARGE SCALE GENOMIC DNA]</scope>
    <source>
        <strain evidence="2 3">DHOB07</strain>
    </source>
</reference>
<organism evidence="2 3">
    <name type="scientific">Dyella lipolytica</name>
    <dbReference type="NCBI Taxonomy" id="1867835"/>
    <lineage>
        <taxon>Bacteria</taxon>
        <taxon>Pseudomonadati</taxon>
        <taxon>Pseudomonadota</taxon>
        <taxon>Gammaproteobacteria</taxon>
        <taxon>Lysobacterales</taxon>
        <taxon>Rhodanobacteraceae</taxon>
        <taxon>Dyella</taxon>
    </lineage>
</organism>
<proteinExistence type="predicted"/>
<dbReference type="EMBL" id="JADIKG010000011">
    <property type="protein sequence ID" value="MFK2873604.1"/>
    <property type="molecule type" value="Genomic_DNA"/>
</dbReference>
<dbReference type="RefSeq" id="WP_284396977.1">
    <property type="nucleotide sequence ID" value="NZ_BSNQ01000003.1"/>
</dbReference>
<dbReference type="InterPro" id="IPR058395">
    <property type="entry name" value="DUF8082"/>
</dbReference>
<evidence type="ECO:0000313" key="3">
    <source>
        <dbReference type="Proteomes" id="UP001620405"/>
    </source>
</evidence>
<keyword evidence="3" id="KW-1185">Reference proteome</keyword>
<protein>
    <recommendedName>
        <fullName evidence="1">DUF8082 domain-containing protein</fullName>
    </recommendedName>
</protein>
<comment type="caution">
    <text evidence="2">The sequence shown here is derived from an EMBL/GenBank/DDBJ whole genome shotgun (WGS) entry which is preliminary data.</text>
</comment>
<sequence>MVSEFRPLISVLRELKTLAQKKASGFFFIATESNHSSTIRLRNGHIEDVVFSRYRNDEAVRYLSKVTTARARFQPGAISATENKVPLSEAALQWLLGGFESGPSARQPQESKPAASATITTKLGGPGQREIVEKVALNFFGPIATLLCDEAFSASSDIERVLAQIASNMPTSEEAERFLAEAHATLVIGK</sequence>
<evidence type="ECO:0000259" key="1">
    <source>
        <dbReference type="Pfam" id="PF26309"/>
    </source>
</evidence>
<evidence type="ECO:0000313" key="2">
    <source>
        <dbReference type="EMBL" id="MFK2873604.1"/>
    </source>
</evidence>
<dbReference type="Proteomes" id="UP001620405">
    <property type="component" value="Unassembled WGS sequence"/>
</dbReference>
<feature type="domain" description="DUF8082" evidence="1">
    <location>
        <begin position="138"/>
        <end position="186"/>
    </location>
</feature>
<name>A0ABW8IW47_9GAMM</name>
<gene>
    <name evidence="2" type="ORF">ISP13_08670</name>
</gene>
<accession>A0ABW8IW47</accession>
<dbReference type="Pfam" id="PF26309">
    <property type="entry name" value="DUF8082"/>
    <property type="match status" value="1"/>
</dbReference>